<accession>A0A937FY53</accession>
<keyword evidence="3" id="KW-1185">Reference proteome</keyword>
<evidence type="ECO:0000256" key="1">
    <source>
        <dbReference type="SAM" id="Phobius"/>
    </source>
</evidence>
<dbReference type="RefSeq" id="WP_202857826.1">
    <property type="nucleotide sequence ID" value="NZ_JAEUGD010000060.1"/>
</dbReference>
<keyword evidence="1" id="KW-0812">Transmembrane</keyword>
<gene>
    <name evidence="2" type="ORF">JMN32_18365</name>
</gene>
<dbReference type="EMBL" id="JAEUGD010000060">
    <property type="protein sequence ID" value="MBL6448285.1"/>
    <property type="molecule type" value="Genomic_DNA"/>
</dbReference>
<reference evidence="2" key="1">
    <citation type="submission" date="2021-01" db="EMBL/GenBank/DDBJ databases">
        <title>Fulvivirga kasyanovii gen. nov., sp nov., a novel member of the phylum Bacteroidetes isolated from seawater in a mussel farm.</title>
        <authorList>
            <person name="Zhao L.-H."/>
            <person name="Wang Z.-J."/>
        </authorList>
    </citation>
    <scope>NUCLEOTIDE SEQUENCE</scope>
    <source>
        <strain evidence="2">29W222</strain>
    </source>
</reference>
<dbReference type="Proteomes" id="UP000614216">
    <property type="component" value="Unassembled WGS sequence"/>
</dbReference>
<sequence length="244" mass="28759">MTKLKIKVISWGQLPFKFDRSKIENWKSDIFEIVGAIETHQINKGSDGEFHEYYDQTVLDDMPDPDCDFMVAMTNVPLENNWYSRRLADKIVCFSFFELADILRPNNIPLENLVFRLLYAYSLIYKRFRNRLPSSTEPTNFTHADTRQCLFDFNGIKSEIIFSTVKPTLCDECYFKLQQEKVSKETLETIRKELKKVDRPFYYRLTDFFKEKPFIAFGLSALLAIFLGIVGSVIYDTWIKELIK</sequence>
<evidence type="ECO:0000313" key="2">
    <source>
        <dbReference type="EMBL" id="MBL6448285.1"/>
    </source>
</evidence>
<feature type="transmembrane region" description="Helical" evidence="1">
    <location>
        <begin position="214"/>
        <end position="235"/>
    </location>
</feature>
<dbReference type="AlphaFoldDB" id="A0A937FY53"/>
<proteinExistence type="predicted"/>
<comment type="caution">
    <text evidence="2">The sequence shown here is derived from an EMBL/GenBank/DDBJ whole genome shotgun (WGS) entry which is preliminary data.</text>
</comment>
<keyword evidence="1" id="KW-0472">Membrane</keyword>
<name>A0A937FY53_9BACT</name>
<organism evidence="2 3">
    <name type="scientific">Fulvivirga marina</name>
    <dbReference type="NCBI Taxonomy" id="2494733"/>
    <lineage>
        <taxon>Bacteria</taxon>
        <taxon>Pseudomonadati</taxon>
        <taxon>Bacteroidota</taxon>
        <taxon>Cytophagia</taxon>
        <taxon>Cytophagales</taxon>
        <taxon>Fulvivirgaceae</taxon>
        <taxon>Fulvivirga</taxon>
    </lineage>
</organism>
<keyword evidence="1" id="KW-1133">Transmembrane helix</keyword>
<protein>
    <submittedName>
        <fullName evidence="2">Uncharacterized protein</fullName>
    </submittedName>
</protein>
<evidence type="ECO:0000313" key="3">
    <source>
        <dbReference type="Proteomes" id="UP000614216"/>
    </source>
</evidence>